<sequence length="101" mass="11784">MKAKKQEQEAEGKERPLRDKILRVSEFPRDVVMGMPVLNVLGQSELRLENYRGILEYTEEMVRILIKGGQIKVTGRALQVVYYTNDEMKISGYIKSIEYHH</sequence>
<proteinExistence type="predicted"/>
<accession>A0A9D1UF53</accession>
<gene>
    <name evidence="1" type="ORF">H9873_07730</name>
</gene>
<reference evidence="1" key="2">
    <citation type="submission" date="2021-04" db="EMBL/GenBank/DDBJ databases">
        <authorList>
            <person name="Gilroy R."/>
        </authorList>
    </citation>
    <scope>NUCLEOTIDE SEQUENCE</scope>
    <source>
        <strain evidence="1">ChiSxjej1B13-11762</strain>
    </source>
</reference>
<name>A0A9D1UF53_9FIRM</name>
<evidence type="ECO:0000313" key="1">
    <source>
        <dbReference type="EMBL" id="HIW84195.1"/>
    </source>
</evidence>
<evidence type="ECO:0000313" key="2">
    <source>
        <dbReference type="Proteomes" id="UP000824263"/>
    </source>
</evidence>
<protein>
    <submittedName>
        <fullName evidence="1">YabP/YqfC family sporulation protein</fullName>
    </submittedName>
</protein>
<dbReference type="InterPro" id="IPR022476">
    <property type="entry name" value="Spore_YabP/YqfC"/>
</dbReference>
<dbReference type="EMBL" id="DXGF01000138">
    <property type="protein sequence ID" value="HIW84195.1"/>
    <property type="molecule type" value="Genomic_DNA"/>
</dbReference>
<comment type="caution">
    <text evidence="1">The sequence shown here is derived from an EMBL/GenBank/DDBJ whole genome shotgun (WGS) entry which is preliminary data.</text>
</comment>
<dbReference type="Proteomes" id="UP000824263">
    <property type="component" value="Unassembled WGS sequence"/>
</dbReference>
<dbReference type="Pfam" id="PF07873">
    <property type="entry name" value="YabP"/>
    <property type="match status" value="1"/>
</dbReference>
<dbReference type="AlphaFoldDB" id="A0A9D1UF53"/>
<reference evidence="1" key="1">
    <citation type="journal article" date="2021" name="PeerJ">
        <title>Extensive microbial diversity within the chicken gut microbiome revealed by metagenomics and culture.</title>
        <authorList>
            <person name="Gilroy R."/>
            <person name="Ravi A."/>
            <person name="Getino M."/>
            <person name="Pursley I."/>
            <person name="Horton D.L."/>
            <person name="Alikhan N.F."/>
            <person name="Baker D."/>
            <person name="Gharbi K."/>
            <person name="Hall N."/>
            <person name="Watson M."/>
            <person name="Adriaenssens E.M."/>
            <person name="Foster-Nyarko E."/>
            <person name="Jarju S."/>
            <person name="Secka A."/>
            <person name="Antonio M."/>
            <person name="Oren A."/>
            <person name="Chaudhuri R.R."/>
            <person name="La Ragione R."/>
            <person name="Hildebrand F."/>
            <person name="Pallen M.J."/>
        </authorList>
    </citation>
    <scope>NUCLEOTIDE SEQUENCE</scope>
    <source>
        <strain evidence="1">ChiSxjej1B13-11762</strain>
    </source>
</reference>
<organism evidence="1 2">
    <name type="scientific">Candidatus Dorea gallistercoris</name>
    <dbReference type="NCBI Taxonomy" id="2838542"/>
    <lineage>
        <taxon>Bacteria</taxon>
        <taxon>Bacillati</taxon>
        <taxon>Bacillota</taxon>
        <taxon>Clostridia</taxon>
        <taxon>Lachnospirales</taxon>
        <taxon>Lachnospiraceae</taxon>
        <taxon>Dorea</taxon>
    </lineage>
</organism>